<name>A0A811T510_9EURY</name>
<keyword evidence="13" id="KW-0511">Multifunctional enzyme</keyword>
<dbReference type="CDD" id="cd01171">
    <property type="entry name" value="YXKO-related"/>
    <property type="match status" value="1"/>
</dbReference>
<keyword evidence="6 17" id="KW-0547">Nucleotide-binding</keyword>
<comment type="similarity">
    <text evidence="18">Belongs to the NnrE/AIBP family.</text>
</comment>
<comment type="function">
    <text evidence="14 19">Bifunctional enzyme that catalyzes the epimerization of the S- and R-forms of NAD(P)HX and the dehydration of the S-form of NAD(P)HX at the expense of ADP, which is converted to AMP. This allows the repair of both epimers of NAD(P)HX, a damaged form of NAD(P)H that is a result of enzymatic or heat-dependent hydration.</text>
</comment>
<dbReference type="EC" id="5.1.99.6" evidence="19"/>
<comment type="catalytic activity">
    <reaction evidence="2 18 19">
        <text>(6R)-NADPHX = (6S)-NADPHX</text>
        <dbReference type="Rhea" id="RHEA:32227"/>
        <dbReference type="ChEBI" id="CHEBI:64076"/>
        <dbReference type="ChEBI" id="CHEBI:64077"/>
        <dbReference type="EC" id="5.1.99.6"/>
    </reaction>
</comment>
<dbReference type="Proteomes" id="UP000612009">
    <property type="component" value="Unassembled WGS sequence"/>
</dbReference>
<dbReference type="GO" id="GO:0052855">
    <property type="term" value="F:ADP-dependent NAD(P)H-hydrate dehydratase activity"/>
    <property type="evidence" value="ECO:0007669"/>
    <property type="project" value="UniProtKB-UniRule"/>
</dbReference>
<comment type="caution">
    <text evidence="22">The sequence shown here is derived from an EMBL/GenBank/DDBJ whole genome shotgun (WGS) entry which is preliminary data.</text>
</comment>
<dbReference type="SUPFAM" id="SSF53613">
    <property type="entry name" value="Ribokinase-like"/>
    <property type="match status" value="1"/>
</dbReference>
<evidence type="ECO:0000256" key="6">
    <source>
        <dbReference type="ARBA" id="ARBA00022741"/>
    </source>
</evidence>
<evidence type="ECO:0000256" key="9">
    <source>
        <dbReference type="ARBA" id="ARBA00022958"/>
    </source>
</evidence>
<feature type="binding site" evidence="17">
    <location>
        <position position="316"/>
    </location>
    <ligand>
        <name>(6S)-NADPHX</name>
        <dbReference type="ChEBI" id="CHEBI:64076"/>
    </ligand>
</feature>
<comment type="function">
    <text evidence="17">Catalyzes the dehydration of the S-form of NAD(P)HX at the expense of ADP, which is converted to AMP. Together with NAD(P)HX epimerase, which catalyzes the epimerization of the S- and R-forms, the enzyme allows the repair of both epimers of NAD(P)HX, a damaged form of NAD(P)H that is a result of enzymatic or heat-dependent hydration.</text>
</comment>
<feature type="binding site" evidence="18">
    <location>
        <position position="57"/>
    </location>
    <ligand>
        <name>K(+)</name>
        <dbReference type="ChEBI" id="CHEBI:29103"/>
    </ligand>
</feature>
<dbReference type="GO" id="GO:0046496">
    <property type="term" value="P:nicotinamide nucleotide metabolic process"/>
    <property type="evidence" value="ECO:0007669"/>
    <property type="project" value="UniProtKB-UniRule"/>
</dbReference>
<organism evidence="22 23">
    <name type="scientific">Candidatus Argoarchaeum ethanivorans</name>
    <dbReference type="NCBI Taxonomy" id="2608793"/>
    <lineage>
        <taxon>Archaea</taxon>
        <taxon>Methanobacteriati</taxon>
        <taxon>Methanobacteriota</taxon>
        <taxon>Stenosarchaea group</taxon>
        <taxon>Methanomicrobia</taxon>
        <taxon>Methanosarcinales</taxon>
        <taxon>Methanosarcinales incertae sedis</taxon>
        <taxon>GOM Arc I cluster</taxon>
        <taxon>Candidatus Argoarchaeum</taxon>
    </lineage>
</organism>
<dbReference type="InterPro" id="IPR000631">
    <property type="entry name" value="CARKD"/>
</dbReference>
<evidence type="ECO:0000259" key="20">
    <source>
        <dbReference type="PROSITE" id="PS51383"/>
    </source>
</evidence>
<evidence type="ECO:0000256" key="17">
    <source>
        <dbReference type="HAMAP-Rule" id="MF_01965"/>
    </source>
</evidence>
<keyword evidence="8 17" id="KW-0521">NADP</keyword>
<keyword evidence="10 17" id="KW-0520">NAD</keyword>
<dbReference type="InterPro" id="IPR036652">
    <property type="entry name" value="YjeF_N_dom_sf"/>
</dbReference>
<comment type="similarity">
    <text evidence="4 19">In the C-terminal section; belongs to the NnrD/CARKD family.</text>
</comment>
<gene>
    <name evidence="17 22" type="primary">nnrD</name>
    <name evidence="18" type="synonym">nnrE</name>
    <name evidence="22" type="ORF">LAKADJCE_00016</name>
</gene>
<evidence type="ECO:0000256" key="15">
    <source>
        <dbReference type="ARBA" id="ARBA00048238"/>
    </source>
</evidence>
<dbReference type="HAMAP" id="MF_01965">
    <property type="entry name" value="NADHX_dehydratase"/>
    <property type="match status" value="1"/>
</dbReference>
<evidence type="ECO:0000313" key="23">
    <source>
        <dbReference type="Proteomes" id="UP000612009"/>
    </source>
</evidence>
<dbReference type="PANTHER" id="PTHR12592">
    <property type="entry name" value="ATP-DEPENDENT (S)-NAD(P)H-HYDRATE DEHYDRATASE FAMILY MEMBER"/>
    <property type="match status" value="1"/>
</dbReference>
<evidence type="ECO:0000256" key="8">
    <source>
        <dbReference type="ARBA" id="ARBA00022857"/>
    </source>
</evidence>
<dbReference type="Pfam" id="PF01256">
    <property type="entry name" value="Carb_kinase"/>
    <property type="match status" value="1"/>
</dbReference>
<feature type="domain" description="YjeF N-terminal" evidence="21">
    <location>
        <begin position="9"/>
        <end position="212"/>
    </location>
</feature>
<feature type="binding site" evidence="18">
    <location>
        <begin position="127"/>
        <end position="133"/>
    </location>
    <ligand>
        <name>(6S)-NADPHX</name>
        <dbReference type="ChEBI" id="CHEBI:64076"/>
    </ligand>
</feature>
<comment type="cofactor">
    <cofactor evidence="17">
        <name>Mg(2+)</name>
        <dbReference type="ChEBI" id="CHEBI:18420"/>
    </cofactor>
</comment>
<feature type="domain" description="YjeF C-terminal" evidence="20">
    <location>
        <begin position="214"/>
        <end position="484"/>
    </location>
</feature>
<proteinExistence type="inferred from homology"/>
<comment type="subunit">
    <text evidence="17">Homotetramer.</text>
</comment>
<comment type="cofactor">
    <cofactor evidence="18 19">
        <name>K(+)</name>
        <dbReference type="ChEBI" id="CHEBI:29103"/>
    </cofactor>
    <text evidence="18 19">Binds 1 potassium ion per subunit.</text>
</comment>
<evidence type="ECO:0000256" key="12">
    <source>
        <dbReference type="ARBA" id="ARBA00023239"/>
    </source>
</evidence>
<feature type="binding site" evidence="18">
    <location>
        <position position="156"/>
    </location>
    <ligand>
        <name>(6S)-NADPHX</name>
        <dbReference type="ChEBI" id="CHEBI:64076"/>
    </ligand>
</feature>
<evidence type="ECO:0000256" key="7">
    <source>
        <dbReference type="ARBA" id="ARBA00022840"/>
    </source>
</evidence>
<dbReference type="PIRSF" id="PIRSF017184">
    <property type="entry name" value="Nnr"/>
    <property type="match status" value="1"/>
</dbReference>
<dbReference type="PROSITE" id="PS51385">
    <property type="entry name" value="YJEF_N"/>
    <property type="match status" value="1"/>
</dbReference>
<dbReference type="EMBL" id="CAJHIR010000001">
    <property type="protein sequence ID" value="CAD6490762.1"/>
    <property type="molecule type" value="Genomic_DNA"/>
</dbReference>
<feature type="binding site" evidence="18">
    <location>
        <position position="159"/>
    </location>
    <ligand>
        <name>K(+)</name>
        <dbReference type="ChEBI" id="CHEBI:29103"/>
    </ligand>
</feature>
<dbReference type="NCBIfam" id="TIGR00197">
    <property type="entry name" value="yjeF_nterm"/>
    <property type="match status" value="1"/>
</dbReference>
<dbReference type="PROSITE" id="PS51383">
    <property type="entry name" value="YJEF_C_3"/>
    <property type="match status" value="1"/>
</dbReference>
<comment type="similarity">
    <text evidence="17">Belongs to the NnrD/CARKD family.</text>
</comment>
<dbReference type="InterPro" id="IPR004443">
    <property type="entry name" value="YjeF_N_dom"/>
</dbReference>
<comment type="catalytic activity">
    <reaction evidence="1 18 19">
        <text>(6R)-NADHX = (6S)-NADHX</text>
        <dbReference type="Rhea" id="RHEA:32215"/>
        <dbReference type="ChEBI" id="CHEBI:64074"/>
        <dbReference type="ChEBI" id="CHEBI:64075"/>
        <dbReference type="EC" id="5.1.99.6"/>
    </reaction>
</comment>
<comment type="catalytic activity">
    <reaction evidence="15 17 19">
        <text>(6S)-NADHX + ADP = AMP + phosphate + NADH + H(+)</text>
        <dbReference type="Rhea" id="RHEA:32223"/>
        <dbReference type="ChEBI" id="CHEBI:15378"/>
        <dbReference type="ChEBI" id="CHEBI:43474"/>
        <dbReference type="ChEBI" id="CHEBI:57945"/>
        <dbReference type="ChEBI" id="CHEBI:64074"/>
        <dbReference type="ChEBI" id="CHEBI:456215"/>
        <dbReference type="ChEBI" id="CHEBI:456216"/>
        <dbReference type="EC" id="4.2.1.136"/>
    </reaction>
</comment>
<dbReference type="Pfam" id="PF03853">
    <property type="entry name" value="YjeF_N"/>
    <property type="match status" value="1"/>
</dbReference>
<feature type="binding site" evidence="17">
    <location>
        <position position="248"/>
    </location>
    <ligand>
        <name>(6S)-NADPHX</name>
        <dbReference type="ChEBI" id="CHEBI:64076"/>
    </ligand>
</feature>
<evidence type="ECO:0000256" key="13">
    <source>
        <dbReference type="ARBA" id="ARBA00023268"/>
    </source>
</evidence>
<feature type="binding site" evidence="18">
    <location>
        <begin position="56"/>
        <end position="60"/>
    </location>
    <ligand>
        <name>(6S)-NADPHX</name>
        <dbReference type="ChEBI" id="CHEBI:64076"/>
    </ligand>
</feature>
<keyword evidence="11 18" id="KW-0413">Isomerase</keyword>
<accession>A0A811T510</accession>
<evidence type="ECO:0000256" key="11">
    <source>
        <dbReference type="ARBA" id="ARBA00023235"/>
    </source>
</evidence>
<evidence type="ECO:0000313" key="22">
    <source>
        <dbReference type="EMBL" id="CAD6490762.1"/>
    </source>
</evidence>
<keyword evidence="7 17" id="KW-0067">ATP-binding</keyword>
<dbReference type="EC" id="4.2.1.136" evidence="19"/>
<protein>
    <recommendedName>
        <fullName evidence="19">Bifunctional NAD(P)H-hydrate repair enzyme</fullName>
    </recommendedName>
    <alternativeName>
        <fullName evidence="19">Nicotinamide nucleotide repair protein</fullName>
    </alternativeName>
    <domain>
        <recommendedName>
            <fullName evidence="19">ADP-dependent (S)-NAD(P)H-hydrate dehydratase</fullName>
            <ecNumber evidence="19">4.2.1.136</ecNumber>
        </recommendedName>
        <alternativeName>
            <fullName evidence="19">ADP-dependent NAD(P)HX dehydratase</fullName>
        </alternativeName>
    </domain>
    <domain>
        <recommendedName>
            <fullName evidence="19">NAD(P)H-hydrate epimerase</fullName>
            <ecNumber evidence="19">5.1.99.6</ecNumber>
        </recommendedName>
    </domain>
</protein>
<dbReference type="InterPro" id="IPR029056">
    <property type="entry name" value="Ribokinase-like"/>
</dbReference>
<dbReference type="InterPro" id="IPR030677">
    <property type="entry name" value="Nnr"/>
</dbReference>
<keyword evidence="12 17" id="KW-0456">Lyase</keyword>
<feature type="binding site" evidence="17">
    <location>
        <position position="428"/>
    </location>
    <ligand>
        <name>(6S)-NADPHX</name>
        <dbReference type="ChEBI" id="CHEBI:64076"/>
    </ligand>
</feature>
<evidence type="ECO:0000256" key="19">
    <source>
        <dbReference type="PIRNR" id="PIRNR017184"/>
    </source>
</evidence>
<dbReference type="HAMAP" id="MF_01966">
    <property type="entry name" value="NADHX_epimerase"/>
    <property type="match status" value="1"/>
</dbReference>
<evidence type="ECO:0000256" key="3">
    <source>
        <dbReference type="ARBA" id="ARBA00006001"/>
    </source>
</evidence>
<dbReference type="GO" id="GO:0110051">
    <property type="term" value="P:metabolite repair"/>
    <property type="evidence" value="ECO:0007669"/>
    <property type="project" value="TreeGrafter"/>
</dbReference>
<reference evidence="22" key="1">
    <citation type="submission" date="2020-10" db="EMBL/GenBank/DDBJ databases">
        <authorList>
            <person name="Hahn C.J."/>
            <person name="Laso-Perez R."/>
            <person name="Vulcano F."/>
            <person name="Vaziourakis K.-M."/>
            <person name="Stokke R."/>
            <person name="Steen I.H."/>
            <person name="Teske A."/>
            <person name="Boetius A."/>
            <person name="Liebeke M."/>
            <person name="Amann R."/>
            <person name="Knittel K."/>
        </authorList>
    </citation>
    <scope>NUCLEOTIDE SEQUENCE</scope>
    <source>
        <strain evidence="22">Gfbio:e3339647-f889-4370-9287-4fb5cb688e4c:AG392J18_GoMArc1</strain>
    </source>
</reference>
<evidence type="ECO:0000256" key="4">
    <source>
        <dbReference type="ARBA" id="ARBA00009524"/>
    </source>
</evidence>
<evidence type="ECO:0000256" key="16">
    <source>
        <dbReference type="ARBA" id="ARBA00049209"/>
    </source>
</evidence>
<keyword evidence="9 18" id="KW-0630">Potassium</keyword>
<feature type="binding site" evidence="17">
    <location>
        <position position="362"/>
    </location>
    <ligand>
        <name>(6S)-NADPHX</name>
        <dbReference type="ChEBI" id="CHEBI:64076"/>
    </ligand>
</feature>
<comment type="catalytic activity">
    <reaction evidence="16 17 19">
        <text>(6S)-NADPHX + ADP = AMP + phosphate + NADPH + H(+)</text>
        <dbReference type="Rhea" id="RHEA:32235"/>
        <dbReference type="ChEBI" id="CHEBI:15378"/>
        <dbReference type="ChEBI" id="CHEBI:43474"/>
        <dbReference type="ChEBI" id="CHEBI:57783"/>
        <dbReference type="ChEBI" id="CHEBI:64076"/>
        <dbReference type="ChEBI" id="CHEBI:456215"/>
        <dbReference type="ChEBI" id="CHEBI:456216"/>
        <dbReference type="EC" id="4.2.1.136"/>
    </reaction>
</comment>
<dbReference type="Gene3D" id="3.40.1190.20">
    <property type="match status" value="1"/>
</dbReference>
<dbReference type="AlphaFoldDB" id="A0A811T510"/>
<evidence type="ECO:0000259" key="21">
    <source>
        <dbReference type="PROSITE" id="PS51385"/>
    </source>
</evidence>
<dbReference type="Gene3D" id="3.40.50.10260">
    <property type="entry name" value="YjeF N-terminal domain"/>
    <property type="match status" value="1"/>
</dbReference>
<keyword evidence="5 18" id="KW-0479">Metal-binding</keyword>
<dbReference type="GO" id="GO:0052856">
    <property type="term" value="F:NAD(P)HX epimerase activity"/>
    <property type="evidence" value="ECO:0007669"/>
    <property type="project" value="UniProtKB-UniRule"/>
</dbReference>
<dbReference type="SUPFAM" id="SSF64153">
    <property type="entry name" value="YjeF N-terminal domain-like"/>
    <property type="match status" value="1"/>
</dbReference>
<dbReference type="NCBIfam" id="TIGR00196">
    <property type="entry name" value="yjeF_cterm"/>
    <property type="match status" value="1"/>
</dbReference>
<evidence type="ECO:0000256" key="5">
    <source>
        <dbReference type="ARBA" id="ARBA00022723"/>
    </source>
</evidence>
<dbReference type="PANTHER" id="PTHR12592:SF0">
    <property type="entry name" value="ATP-DEPENDENT (S)-NAD(P)H-HYDRATE DEHYDRATASE"/>
    <property type="match status" value="1"/>
</dbReference>
<comment type="caution">
    <text evidence="17">Lacks conserved residue(s) required for the propagation of feature annotation.</text>
</comment>
<comment type="function">
    <text evidence="18">Catalyzes the epimerization of the S- and R-forms of NAD(P)HX, a damaged form of NAD(P)H that is a result of enzymatic or heat-dependent hydration. This is a prerequisite for the S-specific NAD(P)H-hydrate dehydratase to allow the repair of both epimers of NAD(P)HX.</text>
</comment>
<evidence type="ECO:0000256" key="14">
    <source>
        <dbReference type="ARBA" id="ARBA00025153"/>
    </source>
</evidence>
<evidence type="ECO:0000256" key="10">
    <source>
        <dbReference type="ARBA" id="ARBA00023027"/>
    </source>
</evidence>
<evidence type="ECO:0000256" key="2">
    <source>
        <dbReference type="ARBA" id="ARBA00000909"/>
    </source>
</evidence>
<sequence>MQVITSTEMAALDANCEYYGLARTQLMENAGASLANIIKQKFPQGTPVTIFAGKGSNGGDAFVAARHLTGYNVQVFLLGRGDEIKTAGARWNFSILKKAGTSIIEITDSTQIPEPDNDCVIIDAIFGTGIKGRLRPLESTAIDRINNCASEVVSVDVPSGLDPDTGDFEKAVRSNLTVTFHKPKPALLRQELKTYTGELITAPIGIPLFFERLIGKGDLERLATRKPESHKGDAGSMLIIGGGPYSGAPALCAMAALRCGVDLVHIAAPESVSDIIASFSPNLITAALTDNHLNENDIPLLKKMIPDADVVVIGMGLGKHPETQSALQEIIPLCKKAVIDADGLYALDFQQKNYSNIIITPHSYEFNRITELKTPENLNTRMQVVTGFAEASNTTILLKGKTDVIAKGSMVKINTTGTSSMTVGGTGDVLAGITAALFTTNDALLSACCAAFISGRAGEICHQKYGSGLTATDIIECIPEACNP</sequence>
<comment type="similarity">
    <text evidence="3 19">In the N-terminal section; belongs to the NnrE/AIBP family.</text>
</comment>
<feature type="binding site" evidence="17">
    <location>
        <position position="427"/>
    </location>
    <ligand>
        <name>AMP</name>
        <dbReference type="ChEBI" id="CHEBI:456215"/>
    </ligand>
</feature>
<dbReference type="GO" id="GO:0046872">
    <property type="term" value="F:metal ion binding"/>
    <property type="evidence" value="ECO:0007669"/>
    <property type="project" value="UniProtKB-UniRule"/>
</dbReference>
<evidence type="ECO:0000256" key="18">
    <source>
        <dbReference type="HAMAP-Rule" id="MF_01966"/>
    </source>
</evidence>
<feature type="binding site" evidence="18">
    <location>
        <position position="123"/>
    </location>
    <ligand>
        <name>K(+)</name>
        <dbReference type="ChEBI" id="CHEBI:29103"/>
    </ligand>
</feature>
<dbReference type="GO" id="GO:0005524">
    <property type="term" value="F:ATP binding"/>
    <property type="evidence" value="ECO:0007669"/>
    <property type="project" value="UniProtKB-UniRule"/>
</dbReference>
<evidence type="ECO:0000256" key="1">
    <source>
        <dbReference type="ARBA" id="ARBA00000013"/>
    </source>
</evidence>